<organism evidence="1 2">
    <name type="scientific">Cladophialophora chaetospira</name>
    <dbReference type="NCBI Taxonomy" id="386627"/>
    <lineage>
        <taxon>Eukaryota</taxon>
        <taxon>Fungi</taxon>
        <taxon>Dikarya</taxon>
        <taxon>Ascomycota</taxon>
        <taxon>Pezizomycotina</taxon>
        <taxon>Eurotiomycetes</taxon>
        <taxon>Chaetothyriomycetidae</taxon>
        <taxon>Chaetothyriales</taxon>
        <taxon>Herpotrichiellaceae</taxon>
        <taxon>Cladophialophora</taxon>
    </lineage>
</organism>
<evidence type="ECO:0008006" key="3">
    <source>
        <dbReference type="Google" id="ProtNLM"/>
    </source>
</evidence>
<dbReference type="EMBL" id="JAPDRK010000006">
    <property type="protein sequence ID" value="KAJ9611444.1"/>
    <property type="molecule type" value="Genomic_DNA"/>
</dbReference>
<comment type="caution">
    <text evidence="1">The sequence shown here is derived from an EMBL/GenBank/DDBJ whole genome shotgun (WGS) entry which is preliminary data.</text>
</comment>
<name>A0AA38XE48_9EURO</name>
<evidence type="ECO:0000313" key="1">
    <source>
        <dbReference type="EMBL" id="KAJ9611444.1"/>
    </source>
</evidence>
<reference evidence="1" key="1">
    <citation type="submission" date="2022-10" db="EMBL/GenBank/DDBJ databases">
        <title>Culturing micro-colonial fungi from biological soil crusts in the Mojave desert and describing Neophaeococcomyces mojavensis, and introducing the new genera and species Taxawa tesnikishii.</title>
        <authorList>
            <person name="Kurbessoian T."/>
            <person name="Stajich J.E."/>
        </authorList>
    </citation>
    <scope>NUCLEOTIDE SEQUENCE</scope>
    <source>
        <strain evidence="1">TK_41</strain>
    </source>
</reference>
<dbReference type="AlphaFoldDB" id="A0AA38XE48"/>
<dbReference type="Proteomes" id="UP001172673">
    <property type="component" value="Unassembled WGS sequence"/>
</dbReference>
<gene>
    <name evidence="1" type="ORF">H2200_004628</name>
</gene>
<keyword evidence="2" id="KW-1185">Reference proteome</keyword>
<protein>
    <recommendedName>
        <fullName evidence="3">ABA 3 protein</fullName>
    </recommendedName>
</protein>
<accession>A0AA38XE48</accession>
<sequence>MTTQSPATNGSAAPKLFIYPPILANDLASVDLPDDQKKEALTCAWEYVRCVIPQYTNVDRYVAFARIVLIGVIAEYRGDMLDLDSEDRYLFGYDLDELFTVVYGGMGEQAHRDLACEFRTFLLVNAEKSDKDKRAKSELFRRYVNALAVPPKNAFRLRDCDALVRFTIAAALACNELEQAYTSFTEDQLQILGELGAVMYDAVAYHKHRAEGEVNSTFAYAEGRLEAFRRYREVLWALDVVWTDSPALRCVINFMRPFTGPIHMMMHRYRFVEDKLTIGNPENEHVVNEARKNVKLWHHIDAPDVKLWDFIDASDTPTPHEQERYQKIMDRSDRLMFPGFAAMLDQGDKERCKHCNYRTSYGAQVEGEFGGLRICDNCKGRWRRWIDGFERRAARAFPELQPWLG</sequence>
<evidence type="ECO:0000313" key="2">
    <source>
        <dbReference type="Proteomes" id="UP001172673"/>
    </source>
</evidence>
<proteinExistence type="predicted"/>